<dbReference type="Bgee" id="ENSACAG00000008960">
    <property type="expression patterns" value="Expressed in adrenal gland and 7 other cell types or tissues"/>
</dbReference>
<name>H9GEK3_ANOCA</name>
<keyword evidence="5" id="KW-1185">Reference proteome</keyword>
<feature type="compositionally biased region" description="Polar residues" evidence="1">
    <location>
        <begin position="211"/>
        <end position="225"/>
    </location>
</feature>
<dbReference type="STRING" id="28377.ENSACAP00000008753"/>
<protein>
    <submittedName>
        <fullName evidence="4">Uncharacterized protein</fullName>
    </submittedName>
</protein>
<reference evidence="4" key="1">
    <citation type="submission" date="2009-12" db="EMBL/GenBank/DDBJ databases">
        <title>The Genome Sequence of Anolis carolinensis (Green Anole Lizard).</title>
        <authorList>
            <consortium name="The Genome Sequencing Platform"/>
            <person name="Di Palma F."/>
            <person name="Alfoldi J."/>
            <person name="Heiman D."/>
            <person name="Young S."/>
            <person name="Grabherr M."/>
            <person name="Johnson J."/>
            <person name="Lander E.S."/>
            <person name="Lindblad-Toh K."/>
        </authorList>
    </citation>
    <scope>NUCLEOTIDE SEQUENCE [LARGE SCALE GENOMIC DNA]</scope>
    <source>
        <strain evidence="4">JBL SC #1</strain>
    </source>
</reference>
<keyword evidence="3" id="KW-0732">Signal</keyword>
<evidence type="ECO:0000256" key="3">
    <source>
        <dbReference type="SAM" id="SignalP"/>
    </source>
</evidence>
<dbReference type="GO" id="GO:0016020">
    <property type="term" value="C:membrane"/>
    <property type="evidence" value="ECO:0007669"/>
    <property type="project" value="InterPro"/>
</dbReference>
<dbReference type="PANTHER" id="PTHR15568:SF0">
    <property type="entry name" value="PROTEIN EVI2A"/>
    <property type="match status" value="1"/>
</dbReference>
<dbReference type="Pfam" id="PF05399">
    <property type="entry name" value="EVI2A"/>
    <property type="match status" value="1"/>
</dbReference>
<dbReference type="PANTHER" id="PTHR15568">
    <property type="entry name" value="ECOTROPIC VIRAL INTEGRATION SITE 2A"/>
    <property type="match status" value="1"/>
</dbReference>
<dbReference type="InterPro" id="IPR008608">
    <property type="entry name" value="Ectropic_vir_integratn_site_2A"/>
</dbReference>
<evidence type="ECO:0000313" key="5">
    <source>
        <dbReference type="Proteomes" id="UP000001646"/>
    </source>
</evidence>
<organism evidence="4 5">
    <name type="scientific">Anolis carolinensis</name>
    <name type="common">Green anole</name>
    <name type="synonym">American chameleon</name>
    <dbReference type="NCBI Taxonomy" id="28377"/>
    <lineage>
        <taxon>Eukaryota</taxon>
        <taxon>Metazoa</taxon>
        <taxon>Chordata</taxon>
        <taxon>Craniata</taxon>
        <taxon>Vertebrata</taxon>
        <taxon>Euteleostomi</taxon>
        <taxon>Lepidosauria</taxon>
        <taxon>Squamata</taxon>
        <taxon>Bifurcata</taxon>
        <taxon>Unidentata</taxon>
        <taxon>Episquamata</taxon>
        <taxon>Toxicofera</taxon>
        <taxon>Iguania</taxon>
        <taxon>Dactyloidae</taxon>
        <taxon>Anolis</taxon>
    </lineage>
</organism>
<feature type="region of interest" description="Disordered" evidence="1">
    <location>
        <begin position="211"/>
        <end position="247"/>
    </location>
</feature>
<reference evidence="4" key="3">
    <citation type="submission" date="2025-09" db="UniProtKB">
        <authorList>
            <consortium name="Ensembl"/>
        </authorList>
    </citation>
    <scope>IDENTIFICATION</scope>
</reference>
<feature type="chain" id="PRO_5032589363" evidence="3">
    <location>
        <begin position="27"/>
        <end position="247"/>
    </location>
</feature>
<keyword evidence="2" id="KW-0812">Transmembrane</keyword>
<dbReference type="GeneTree" id="ENSGT00390000003004"/>
<dbReference type="eggNOG" id="ENOG502S3SG">
    <property type="taxonomic scope" value="Eukaryota"/>
</dbReference>
<feature type="compositionally biased region" description="Polar residues" evidence="1">
    <location>
        <begin position="120"/>
        <end position="130"/>
    </location>
</feature>
<evidence type="ECO:0000256" key="1">
    <source>
        <dbReference type="SAM" id="MobiDB-lite"/>
    </source>
</evidence>
<keyword evidence="2" id="KW-0472">Membrane</keyword>
<keyword evidence="2" id="KW-1133">Transmembrane helix</keyword>
<feature type="region of interest" description="Disordered" evidence="1">
    <location>
        <begin position="30"/>
        <end position="55"/>
    </location>
</feature>
<dbReference type="Proteomes" id="UP000001646">
    <property type="component" value="Unplaced"/>
</dbReference>
<feature type="compositionally biased region" description="Basic and acidic residues" evidence="1">
    <location>
        <begin position="229"/>
        <end position="247"/>
    </location>
</feature>
<reference evidence="4" key="2">
    <citation type="submission" date="2025-08" db="UniProtKB">
        <authorList>
            <consortium name="Ensembl"/>
        </authorList>
    </citation>
    <scope>IDENTIFICATION</scope>
</reference>
<accession>H9GEK3</accession>
<evidence type="ECO:0000256" key="2">
    <source>
        <dbReference type="SAM" id="Phobius"/>
    </source>
</evidence>
<sequence>MAKFHVYLAFLCGTILPRCLQTGVAAMENPSTTSPPVDITQAPTSPSQTDPSTTVIPQDLLTTLPSQETTMYTTKVTTFVPPSSVQTTVLPTQTTTTQSPSPETSTSPPLASTLPPDVPSQESVTPSENPTKAELCEENNKRLMLICLIVIGLLVFFCVCLLLVVVVMVSKLSHVKRSQASRRLPRNNGDFLTASSLWPVGLETLQRMNTEMPETSPGQERTTSGPGKVGEEASRNKHCDRTENMFR</sequence>
<feature type="transmembrane region" description="Helical" evidence="2">
    <location>
        <begin position="143"/>
        <end position="169"/>
    </location>
</feature>
<feature type="compositionally biased region" description="Low complexity" evidence="1">
    <location>
        <begin position="40"/>
        <end position="54"/>
    </location>
</feature>
<proteinExistence type="predicted"/>
<dbReference type="InParanoid" id="H9GEK3"/>
<evidence type="ECO:0000313" key="4">
    <source>
        <dbReference type="Ensembl" id="ENSACAP00000008753.3"/>
    </source>
</evidence>
<dbReference type="Ensembl" id="ENSACAT00000008941.3">
    <property type="protein sequence ID" value="ENSACAP00000008753.3"/>
    <property type="gene ID" value="ENSACAG00000008960.3"/>
</dbReference>
<dbReference type="AlphaFoldDB" id="H9GEK3"/>
<feature type="compositionally biased region" description="Low complexity" evidence="1">
    <location>
        <begin position="86"/>
        <end position="115"/>
    </location>
</feature>
<feature type="region of interest" description="Disordered" evidence="1">
    <location>
        <begin position="86"/>
        <end position="132"/>
    </location>
</feature>
<feature type="signal peptide" evidence="3">
    <location>
        <begin position="1"/>
        <end position="26"/>
    </location>
</feature>